<feature type="compositionally biased region" description="Low complexity" evidence="1">
    <location>
        <begin position="109"/>
        <end position="126"/>
    </location>
</feature>
<reference evidence="2 3" key="1">
    <citation type="submission" date="2024-06" db="EMBL/GenBank/DDBJ databases">
        <title>The Natural Products Discovery Center: Release of the First 8490 Sequenced Strains for Exploring Actinobacteria Biosynthetic Diversity.</title>
        <authorList>
            <person name="Kalkreuter E."/>
            <person name="Kautsar S.A."/>
            <person name="Yang D."/>
            <person name="Bader C.D."/>
            <person name="Teijaro C.N."/>
            <person name="Fluegel L."/>
            <person name="Davis C.M."/>
            <person name="Simpson J.R."/>
            <person name="Lauterbach L."/>
            <person name="Steele A.D."/>
            <person name="Gui C."/>
            <person name="Meng S."/>
            <person name="Li G."/>
            <person name="Viehrig K."/>
            <person name="Ye F."/>
            <person name="Su P."/>
            <person name="Kiefer A.F."/>
            <person name="Nichols A."/>
            <person name="Cepeda A.J."/>
            <person name="Yan W."/>
            <person name="Fan B."/>
            <person name="Jiang Y."/>
            <person name="Adhikari A."/>
            <person name="Zheng C.-J."/>
            <person name="Schuster L."/>
            <person name="Cowan T.M."/>
            <person name="Smanski M.J."/>
            <person name="Chevrette M.G."/>
            <person name="De Carvalho L.P.S."/>
            <person name="Shen B."/>
        </authorList>
    </citation>
    <scope>NUCLEOTIDE SEQUENCE [LARGE SCALE GENOMIC DNA]</scope>
    <source>
        <strain evidence="2 3">NPDC050100</strain>
    </source>
</reference>
<gene>
    <name evidence="2" type="ORF">AB0I59_07765</name>
</gene>
<evidence type="ECO:0000256" key="1">
    <source>
        <dbReference type="SAM" id="MobiDB-lite"/>
    </source>
</evidence>
<evidence type="ECO:0000313" key="3">
    <source>
        <dbReference type="Proteomes" id="UP001551675"/>
    </source>
</evidence>
<accession>A0ABV3GA52</accession>
<evidence type="ECO:0000313" key="2">
    <source>
        <dbReference type="EMBL" id="MEV0968515.1"/>
    </source>
</evidence>
<feature type="region of interest" description="Disordered" evidence="1">
    <location>
        <begin position="97"/>
        <end position="126"/>
    </location>
</feature>
<evidence type="ECO:0008006" key="4">
    <source>
        <dbReference type="Google" id="ProtNLM"/>
    </source>
</evidence>
<comment type="caution">
    <text evidence="2">The sequence shown here is derived from an EMBL/GenBank/DDBJ whole genome shotgun (WGS) entry which is preliminary data.</text>
</comment>
<keyword evidence="3" id="KW-1185">Reference proteome</keyword>
<proteinExistence type="predicted"/>
<sequence length="126" mass="13554">MPRIPLPGDAWADLIAVEDLRAGDLKAYRRAMPVGVPLTMGVLDDMKDVLLRRVIVNWSFELPLPKDNPGDGEQAGSLDMLPLPAFRALLDELDTYTDAFNAEADPKPSSESAGTSPDSPSSSTSD</sequence>
<organism evidence="2 3">
    <name type="scientific">Microtetraspora glauca</name>
    <dbReference type="NCBI Taxonomy" id="1996"/>
    <lineage>
        <taxon>Bacteria</taxon>
        <taxon>Bacillati</taxon>
        <taxon>Actinomycetota</taxon>
        <taxon>Actinomycetes</taxon>
        <taxon>Streptosporangiales</taxon>
        <taxon>Streptosporangiaceae</taxon>
        <taxon>Microtetraspora</taxon>
    </lineage>
</organism>
<name>A0ABV3GA52_MICGL</name>
<dbReference type="Proteomes" id="UP001551675">
    <property type="component" value="Unassembled WGS sequence"/>
</dbReference>
<dbReference type="RefSeq" id="WP_358131260.1">
    <property type="nucleotide sequence ID" value="NZ_JBFALK010000003.1"/>
</dbReference>
<protein>
    <recommendedName>
        <fullName evidence="4">Tail assembly chaperone</fullName>
    </recommendedName>
</protein>
<dbReference type="EMBL" id="JBFALK010000003">
    <property type="protein sequence ID" value="MEV0968515.1"/>
    <property type="molecule type" value="Genomic_DNA"/>
</dbReference>